<accession>A0A8S1KI09</accession>
<protein>
    <submittedName>
        <fullName evidence="1">Uncharacterized protein</fullName>
    </submittedName>
</protein>
<sequence>MYKNIESFWDLDAALFTFVSFYIIERYIKCYFNNQYSCLTKNEIMDPLNIWNCVQLEIIETKQFRNIFRATIQKLIKSKQLLEPDHNKCLITLSVMQMRKVFGSVYTKNYLKNLS</sequence>
<evidence type="ECO:0000313" key="1">
    <source>
        <dbReference type="EMBL" id="CAD8055120.1"/>
    </source>
</evidence>
<proteinExistence type="predicted"/>
<gene>
    <name evidence="1" type="ORF">PPRIM_AZ9-3.1.T0230019</name>
</gene>
<organism evidence="1 2">
    <name type="scientific">Paramecium primaurelia</name>
    <dbReference type="NCBI Taxonomy" id="5886"/>
    <lineage>
        <taxon>Eukaryota</taxon>
        <taxon>Sar</taxon>
        <taxon>Alveolata</taxon>
        <taxon>Ciliophora</taxon>
        <taxon>Intramacronucleata</taxon>
        <taxon>Oligohymenophorea</taxon>
        <taxon>Peniculida</taxon>
        <taxon>Parameciidae</taxon>
        <taxon>Paramecium</taxon>
    </lineage>
</organism>
<keyword evidence="2" id="KW-1185">Reference proteome</keyword>
<dbReference type="Proteomes" id="UP000688137">
    <property type="component" value="Unassembled WGS sequence"/>
</dbReference>
<dbReference type="AlphaFoldDB" id="A0A8S1KI09"/>
<name>A0A8S1KI09_PARPR</name>
<reference evidence="1" key="1">
    <citation type="submission" date="2021-01" db="EMBL/GenBank/DDBJ databases">
        <authorList>
            <consortium name="Genoscope - CEA"/>
            <person name="William W."/>
        </authorList>
    </citation>
    <scope>NUCLEOTIDE SEQUENCE</scope>
</reference>
<comment type="caution">
    <text evidence="1">The sequence shown here is derived from an EMBL/GenBank/DDBJ whole genome shotgun (WGS) entry which is preliminary data.</text>
</comment>
<dbReference type="EMBL" id="CAJJDM010000021">
    <property type="protein sequence ID" value="CAD8055120.1"/>
    <property type="molecule type" value="Genomic_DNA"/>
</dbReference>
<evidence type="ECO:0000313" key="2">
    <source>
        <dbReference type="Proteomes" id="UP000688137"/>
    </source>
</evidence>